<dbReference type="SUPFAM" id="SSF55486">
    <property type="entry name" value="Metalloproteases ('zincins'), catalytic domain"/>
    <property type="match status" value="1"/>
</dbReference>
<evidence type="ECO:0000313" key="8">
    <source>
        <dbReference type="EMBL" id="OGG01895.1"/>
    </source>
</evidence>
<dbReference type="GO" id="GO:0046872">
    <property type="term" value="F:metal ion binding"/>
    <property type="evidence" value="ECO:0007669"/>
    <property type="project" value="UniProtKB-KW"/>
</dbReference>
<keyword evidence="5" id="KW-0255">Endonuclease</keyword>
<dbReference type="InterPro" id="IPR002036">
    <property type="entry name" value="YbeY"/>
</dbReference>
<keyword evidence="7" id="KW-0862">Zinc</keyword>
<dbReference type="GO" id="GO:0006364">
    <property type="term" value="P:rRNA processing"/>
    <property type="evidence" value="ECO:0007669"/>
    <property type="project" value="InterPro"/>
</dbReference>
<dbReference type="EMBL" id="MFJD01000009">
    <property type="protein sequence ID" value="OGG01895.1"/>
    <property type="molecule type" value="Genomic_DNA"/>
</dbReference>
<evidence type="ECO:0000256" key="7">
    <source>
        <dbReference type="ARBA" id="ARBA00022833"/>
    </source>
</evidence>
<comment type="similarity">
    <text evidence="2">Belongs to the endoribonuclease YbeY family.</text>
</comment>
<comment type="caution">
    <text evidence="8">The sequence shown here is derived from an EMBL/GenBank/DDBJ whole genome shotgun (WGS) entry which is preliminary data.</text>
</comment>
<dbReference type="GO" id="GO:0004519">
    <property type="term" value="F:endonuclease activity"/>
    <property type="evidence" value="ECO:0007669"/>
    <property type="project" value="UniProtKB-KW"/>
</dbReference>
<comment type="cofactor">
    <cofactor evidence="1">
        <name>Zn(2+)</name>
        <dbReference type="ChEBI" id="CHEBI:29105"/>
    </cofactor>
</comment>
<dbReference type="PANTHER" id="PTHR46986:SF1">
    <property type="entry name" value="ENDORIBONUCLEASE YBEY, CHLOROPLASTIC"/>
    <property type="match status" value="1"/>
</dbReference>
<keyword evidence="6" id="KW-0378">Hydrolase</keyword>
<dbReference type="AlphaFoldDB" id="A0A1F5YP20"/>
<dbReference type="GO" id="GO:0004222">
    <property type="term" value="F:metalloendopeptidase activity"/>
    <property type="evidence" value="ECO:0007669"/>
    <property type="project" value="InterPro"/>
</dbReference>
<dbReference type="NCBIfam" id="TIGR00043">
    <property type="entry name" value="rRNA maturation RNase YbeY"/>
    <property type="match status" value="1"/>
</dbReference>
<evidence type="ECO:0000256" key="1">
    <source>
        <dbReference type="ARBA" id="ARBA00001947"/>
    </source>
</evidence>
<dbReference type="Proteomes" id="UP000178448">
    <property type="component" value="Unassembled WGS sequence"/>
</dbReference>
<gene>
    <name evidence="8" type="ORF">A2Z33_01490</name>
</gene>
<dbReference type="STRING" id="1798374.A2Z33_01490"/>
<organism evidence="8 9">
    <name type="scientific">Candidatus Gottesmanbacteria bacterium RBG_16_52_11</name>
    <dbReference type="NCBI Taxonomy" id="1798374"/>
    <lineage>
        <taxon>Bacteria</taxon>
        <taxon>Candidatus Gottesmaniibacteriota</taxon>
    </lineage>
</organism>
<evidence type="ECO:0000256" key="6">
    <source>
        <dbReference type="ARBA" id="ARBA00022801"/>
    </source>
</evidence>
<evidence type="ECO:0000256" key="4">
    <source>
        <dbReference type="ARBA" id="ARBA00022723"/>
    </source>
</evidence>
<reference evidence="8 9" key="1">
    <citation type="journal article" date="2016" name="Nat. Commun.">
        <title>Thousands of microbial genomes shed light on interconnected biogeochemical processes in an aquifer system.</title>
        <authorList>
            <person name="Anantharaman K."/>
            <person name="Brown C.T."/>
            <person name="Hug L.A."/>
            <person name="Sharon I."/>
            <person name="Castelle C.J."/>
            <person name="Probst A.J."/>
            <person name="Thomas B.C."/>
            <person name="Singh A."/>
            <person name="Wilkins M.J."/>
            <person name="Karaoz U."/>
            <person name="Brodie E.L."/>
            <person name="Williams K.H."/>
            <person name="Hubbard S.S."/>
            <person name="Banfield J.F."/>
        </authorList>
    </citation>
    <scope>NUCLEOTIDE SEQUENCE [LARGE SCALE GENOMIC DNA]</scope>
</reference>
<protein>
    <submittedName>
        <fullName evidence="8">rRNA maturation RNase YbeY</fullName>
    </submittedName>
</protein>
<dbReference type="InterPro" id="IPR023091">
    <property type="entry name" value="MetalPrtase_cat_dom_sf_prd"/>
</dbReference>
<evidence type="ECO:0000256" key="2">
    <source>
        <dbReference type="ARBA" id="ARBA00010875"/>
    </source>
</evidence>
<evidence type="ECO:0000313" key="9">
    <source>
        <dbReference type="Proteomes" id="UP000178448"/>
    </source>
</evidence>
<sequence length="138" mass="15495">MKLNRKLCMVHVLIQTESHYPVSRKKIRDTVVAMLNGKVRRSAEVSVNVVGDRQMRRLNKTYRQLDATTDVLSFSQNESTSPMPFVTVPDGVLRLGDVVVSYPQAVAHAAKNNKFVDDVITELVVHGLNHLLGIHHPE</sequence>
<dbReference type="PANTHER" id="PTHR46986">
    <property type="entry name" value="ENDORIBONUCLEASE YBEY, CHLOROPLASTIC"/>
    <property type="match status" value="1"/>
</dbReference>
<evidence type="ECO:0000256" key="3">
    <source>
        <dbReference type="ARBA" id="ARBA00022722"/>
    </source>
</evidence>
<proteinExistence type="inferred from homology"/>
<dbReference type="Gene3D" id="3.40.390.30">
    <property type="entry name" value="Metalloproteases ('zincins'), catalytic domain"/>
    <property type="match status" value="1"/>
</dbReference>
<dbReference type="Pfam" id="PF02130">
    <property type="entry name" value="YbeY"/>
    <property type="match status" value="1"/>
</dbReference>
<accession>A0A1F5YP20</accession>
<keyword evidence="4" id="KW-0479">Metal-binding</keyword>
<name>A0A1F5YP20_9BACT</name>
<keyword evidence="3" id="KW-0540">Nuclease</keyword>
<evidence type="ECO:0000256" key="5">
    <source>
        <dbReference type="ARBA" id="ARBA00022759"/>
    </source>
</evidence>